<reference evidence="9 10" key="1">
    <citation type="submission" date="2017-11" db="EMBL/GenBank/DDBJ databases">
        <title>Genomic Encyclopedia of Archaeal and Bacterial Type Strains, Phase II (KMG-II): From Individual Species to Whole Genera.</title>
        <authorList>
            <person name="Goeker M."/>
        </authorList>
    </citation>
    <scope>NUCLEOTIDE SEQUENCE [LARGE SCALE GENOMIC DNA]</scope>
    <source>
        <strain evidence="9 10">DSM 25625</strain>
    </source>
</reference>
<keyword evidence="4 5" id="KW-0413">Isomerase</keyword>
<dbReference type="InterPro" id="IPR050689">
    <property type="entry name" value="FKBP-type_PPIase"/>
</dbReference>
<dbReference type="InterPro" id="IPR001179">
    <property type="entry name" value="PPIase_FKBP_dom"/>
</dbReference>
<feature type="region of interest" description="Disordered" evidence="6">
    <location>
        <begin position="23"/>
        <end position="59"/>
    </location>
</feature>
<feature type="domain" description="PPIase FKBP-type" evidence="8">
    <location>
        <begin position="77"/>
        <end position="167"/>
    </location>
</feature>
<dbReference type="PROSITE" id="PS51257">
    <property type="entry name" value="PROKAR_LIPOPROTEIN"/>
    <property type="match status" value="1"/>
</dbReference>
<protein>
    <recommendedName>
        <fullName evidence="2 5">peptidylprolyl isomerase</fullName>
        <ecNumber evidence="2 5">5.2.1.8</ecNumber>
    </recommendedName>
</protein>
<dbReference type="AlphaFoldDB" id="A0A2M9BYU1"/>
<keyword evidence="3 5" id="KW-0697">Rotamase</keyword>
<evidence type="ECO:0000256" key="7">
    <source>
        <dbReference type="SAM" id="SignalP"/>
    </source>
</evidence>
<dbReference type="PANTHER" id="PTHR10516">
    <property type="entry name" value="PEPTIDYL-PROLYL CIS-TRANS ISOMERASE"/>
    <property type="match status" value="1"/>
</dbReference>
<feature type="compositionally biased region" description="Polar residues" evidence="6">
    <location>
        <begin position="23"/>
        <end position="55"/>
    </location>
</feature>
<evidence type="ECO:0000256" key="3">
    <source>
        <dbReference type="ARBA" id="ARBA00023110"/>
    </source>
</evidence>
<dbReference type="OrthoDB" id="25996at2"/>
<evidence type="ECO:0000313" key="10">
    <source>
        <dbReference type="Proteomes" id="UP000230161"/>
    </source>
</evidence>
<evidence type="ECO:0000256" key="1">
    <source>
        <dbReference type="ARBA" id="ARBA00000971"/>
    </source>
</evidence>
<evidence type="ECO:0000256" key="5">
    <source>
        <dbReference type="PROSITE-ProRule" id="PRU00277"/>
    </source>
</evidence>
<evidence type="ECO:0000256" key="6">
    <source>
        <dbReference type="SAM" id="MobiDB-lite"/>
    </source>
</evidence>
<gene>
    <name evidence="9" type="ORF">CLV54_0905</name>
</gene>
<dbReference type="PANTHER" id="PTHR10516:SF443">
    <property type="entry name" value="FK506-BINDING PROTEIN 59-RELATED"/>
    <property type="match status" value="1"/>
</dbReference>
<dbReference type="GO" id="GO:0003755">
    <property type="term" value="F:peptidyl-prolyl cis-trans isomerase activity"/>
    <property type="evidence" value="ECO:0007669"/>
    <property type="project" value="UniProtKB-KW"/>
</dbReference>
<proteinExistence type="predicted"/>
<dbReference type="PROSITE" id="PS50059">
    <property type="entry name" value="FKBP_PPIASE"/>
    <property type="match status" value="2"/>
</dbReference>
<feature type="domain" description="PPIase FKBP-type" evidence="8">
    <location>
        <begin position="223"/>
        <end position="316"/>
    </location>
</feature>
<keyword evidence="7" id="KW-0732">Signal</keyword>
<dbReference type="EC" id="5.2.1.8" evidence="2 5"/>
<comment type="catalytic activity">
    <reaction evidence="1 5">
        <text>[protein]-peptidylproline (omega=180) = [protein]-peptidylproline (omega=0)</text>
        <dbReference type="Rhea" id="RHEA:16237"/>
        <dbReference type="Rhea" id="RHEA-COMP:10747"/>
        <dbReference type="Rhea" id="RHEA-COMP:10748"/>
        <dbReference type="ChEBI" id="CHEBI:83833"/>
        <dbReference type="ChEBI" id="CHEBI:83834"/>
        <dbReference type="EC" id="5.2.1.8"/>
    </reaction>
</comment>
<keyword evidence="10" id="KW-1185">Reference proteome</keyword>
<dbReference type="SUPFAM" id="SSF54534">
    <property type="entry name" value="FKBP-like"/>
    <property type="match status" value="2"/>
</dbReference>
<dbReference type="Pfam" id="PF00254">
    <property type="entry name" value="FKBP_C"/>
    <property type="match status" value="2"/>
</dbReference>
<name>A0A2M9BYU1_9MICO</name>
<dbReference type="EMBL" id="PGFB01000002">
    <property type="protein sequence ID" value="PJJ63247.1"/>
    <property type="molecule type" value="Genomic_DNA"/>
</dbReference>
<accession>A0A2M9BYU1</accession>
<dbReference type="Gene3D" id="3.10.50.40">
    <property type="match status" value="2"/>
</dbReference>
<evidence type="ECO:0000313" key="9">
    <source>
        <dbReference type="EMBL" id="PJJ63247.1"/>
    </source>
</evidence>
<organism evidence="9 10">
    <name type="scientific">Compostimonas suwonensis</name>
    <dbReference type="NCBI Taxonomy" id="1048394"/>
    <lineage>
        <taxon>Bacteria</taxon>
        <taxon>Bacillati</taxon>
        <taxon>Actinomycetota</taxon>
        <taxon>Actinomycetes</taxon>
        <taxon>Micrococcales</taxon>
        <taxon>Microbacteriaceae</taxon>
        <taxon>Compostimonas</taxon>
    </lineage>
</organism>
<feature type="chain" id="PRO_5039670809" description="peptidylprolyl isomerase" evidence="7">
    <location>
        <begin position="23"/>
        <end position="324"/>
    </location>
</feature>
<dbReference type="Proteomes" id="UP000230161">
    <property type="component" value="Unassembled WGS sequence"/>
</dbReference>
<evidence type="ECO:0000256" key="2">
    <source>
        <dbReference type="ARBA" id="ARBA00013194"/>
    </source>
</evidence>
<comment type="caution">
    <text evidence="9">The sequence shown here is derived from an EMBL/GenBank/DDBJ whole genome shotgun (WGS) entry which is preliminary data.</text>
</comment>
<feature type="signal peptide" evidence="7">
    <location>
        <begin position="1"/>
        <end position="22"/>
    </location>
</feature>
<dbReference type="RefSeq" id="WP_100343781.1">
    <property type="nucleotide sequence ID" value="NZ_PGFB01000002.1"/>
</dbReference>
<dbReference type="InterPro" id="IPR046357">
    <property type="entry name" value="PPIase_dom_sf"/>
</dbReference>
<dbReference type="GO" id="GO:0005737">
    <property type="term" value="C:cytoplasm"/>
    <property type="evidence" value="ECO:0007669"/>
    <property type="project" value="TreeGrafter"/>
</dbReference>
<sequence length="324" mass="32244">MRKTSALIVTAGLLAVALSACSPSSGSTGDCTPEASSGATSDAVTVSGSLGSNPTVDFPTPLKTKTTEVTEVIPGSGDVVKSGQKVATEMTVFNGTTGESIQDTGAAAFVLGQTITGITDGLVCSTTGSRVVVAVPPEDGFGTEGNAQLGISGTDTLVFVFDVTKSYLSRADGADQPAQAGFPSVVTAPETGQPGITIPAGDAPTELKVAVLKKGGGEPVVEGDSVTVHYTGVIWDSKTVFDSSWESGSPATFLAADGSKVQGGVIPGFANALIGQTVGSQIIAIIPPDQAYGEAGNQSVPANATLVFVVDILGVDPAPAAPQQ</sequence>
<evidence type="ECO:0000259" key="8">
    <source>
        <dbReference type="PROSITE" id="PS50059"/>
    </source>
</evidence>
<evidence type="ECO:0000256" key="4">
    <source>
        <dbReference type="ARBA" id="ARBA00023235"/>
    </source>
</evidence>